<sequence length="501" mass="57069">MTKLSNILHNKLVITSIGLILLPLIVTTLIYPVLTWSLETKYKTDITEELKRTIFKQSEITYQQIQKLSYTLKTCDPGTQAKITDLERANFTIDYLGWINNDKTICTSRPYLNNTKYNNKFNVTSRQQWFPDAFLLEVKLLKNHFELAIVTTAPDKTVYAALDLRYLASSIEQCSNCLMLSLPSSDAFQYVDSKIELGGMDIGITFIESNVQHYINNKALTVSLLIALTASLLSTLLIIRLFRRKSFYNELKEAISKSQVKPYFQPIMNSKTRRIHSAEVLARWIVAGKVIPPAQFIPLAESSGLIDDLFFSLYQQTVQYKLKHPEVGNTIYAFNVTPSQIERPSFINKLIAIALFKNELNIAIEITEREPFKDIPRVKRYLKLLSAAGITIKLDDAGTGYGSFSYVQELGFNVLKIDRLFVDTVGKKEVSNEVLEGIIKFSKTANLTMVAEGVETQEQVNYLNQFDVYLHQGYFYAPPLSADDFLHFIRSSVKEQEVVFS</sequence>
<feature type="domain" description="EAL" evidence="2">
    <location>
        <begin position="244"/>
        <end position="493"/>
    </location>
</feature>
<dbReference type="PANTHER" id="PTHR33121">
    <property type="entry name" value="CYCLIC DI-GMP PHOSPHODIESTERASE PDEF"/>
    <property type="match status" value="1"/>
</dbReference>
<name>A0A2T3NPR6_9GAMM</name>
<dbReference type="Pfam" id="PF00563">
    <property type="entry name" value="EAL"/>
    <property type="match status" value="1"/>
</dbReference>
<keyword evidence="1" id="KW-0472">Membrane</keyword>
<feature type="transmembrane region" description="Helical" evidence="1">
    <location>
        <begin position="219"/>
        <end position="242"/>
    </location>
</feature>
<dbReference type="OrthoDB" id="675397at2"/>
<evidence type="ECO:0000313" key="3">
    <source>
        <dbReference type="EMBL" id="PSW18212.1"/>
    </source>
</evidence>
<dbReference type="InterPro" id="IPR035919">
    <property type="entry name" value="EAL_sf"/>
</dbReference>
<dbReference type="Proteomes" id="UP000241771">
    <property type="component" value="Unassembled WGS sequence"/>
</dbReference>
<organism evidence="3 4">
    <name type="scientific">Photobacterium sanctipauli</name>
    <dbReference type="NCBI Taxonomy" id="1342794"/>
    <lineage>
        <taxon>Bacteria</taxon>
        <taxon>Pseudomonadati</taxon>
        <taxon>Pseudomonadota</taxon>
        <taxon>Gammaproteobacteria</taxon>
        <taxon>Vibrionales</taxon>
        <taxon>Vibrionaceae</taxon>
        <taxon>Photobacterium</taxon>
    </lineage>
</organism>
<dbReference type="SMART" id="SM00052">
    <property type="entry name" value="EAL"/>
    <property type="match status" value="1"/>
</dbReference>
<reference evidence="3 4" key="1">
    <citation type="submission" date="2018-01" db="EMBL/GenBank/DDBJ databases">
        <title>Whole genome sequencing of Histamine producing bacteria.</title>
        <authorList>
            <person name="Butler K."/>
        </authorList>
    </citation>
    <scope>NUCLEOTIDE SEQUENCE [LARGE SCALE GENOMIC DNA]</scope>
    <source>
        <strain evidence="3 4">DSM 100436</strain>
    </source>
</reference>
<gene>
    <name evidence="3" type="ORF">C9I98_17690</name>
</gene>
<dbReference type="Gene3D" id="3.20.20.450">
    <property type="entry name" value="EAL domain"/>
    <property type="match status" value="1"/>
</dbReference>
<dbReference type="SUPFAM" id="SSF141868">
    <property type="entry name" value="EAL domain-like"/>
    <property type="match status" value="1"/>
</dbReference>
<dbReference type="RefSeq" id="WP_051901894.1">
    <property type="nucleotide sequence ID" value="NZ_JGVO01000084.1"/>
</dbReference>
<dbReference type="PROSITE" id="PS50883">
    <property type="entry name" value="EAL"/>
    <property type="match status" value="1"/>
</dbReference>
<dbReference type="InterPro" id="IPR050706">
    <property type="entry name" value="Cyclic-di-GMP_PDE-like"/>
</dbReference>
<evidence type="ECO:0000313" key="4">
    <source>
        <dbReference type="Proteomes" id="UP000241771"/>
    </source>
</evidence>
<dbReference type="InterPro" id="IPR001633">
    <property type="entry name" value="EAL_dom"/>
</dbReference>
<dbReference type="GO" id="GO:0071111">
    <property type="term" value="F:cyclic-guanylate-specific phosphodiesterase activity"/>
    <property type="evidence" value="ECO:0007669"/>
    <property type="project" value="InterPro"/>
</dbReference>
<keyword evidence="1" id="KW-0812">Transmembrane</keyword>
<protein>
    <submittedName>
        <fullName evidence="3">EAL domain-containing protein</fullName>
    </submittedName>
</protein>
<keyword evidence="4" id="KW-1185">Reference proteome</keyword>
<keyword evidence="1" id="KW-1133">Transmembrane helix</keyword>
<evidence type="ECO:0000256" key="1">
    <source>
        <dbReference type="SAM" id="Phobius"/>
    </source>
</evidence>
<comment type="caution">
    <text evidence="3">The sequence shown here is derived from an EMBL/GenBank/DDBJ whole genome shotgun (WGS) entry which is preliminary data.</text>
</comment>
<dbReference type="EMBL" id="PYMA01000012">
    <property type="protein sequence ID" value="PSW18212.1"/>
    <property type="molecule type" value="Genomic_DNA"/>
</dbReference>
<dbReference type="CDD" id="cd01948">
    <property type="entry name" value="EAL"/>
    <property type="match status" value="1"/>
</dbReference>
<feature type="transmembrane region" description="Helical" evidence="1">
    <location>
        <begin position="12"/>
        <end position="34"/>
    </location>
</feature>
<proteinExistence type="predicted"/>
<dbReference type="AlphaFoldDB" id="A0A2T3NPR6"/>
<evidence type="ECO:0000259" key="2">
    <source>
        <dbReference type="PROSITE" id="PS50883"/>
    </source>
</evidence>
<dbReference type="PANTHER" id="PTHR33121:SF56">
    <property type="entry name" value="SIGNALLING PROTEIN WITH EAL AND C2 DOMAINS"/>
    <property type="match status" value="1"/>
</dbReference>
<accession>A0A2T3NPR6</accession>